<dbReference type="InterPro" id="IPR002035">
    <property type="entry name" value="VWF_A"/>
</dbReference>
<organism evidence="3 4">
    <name type="scientific">Candidatus Haliotispira prima</name>
    <dbReference type="NCBI Taxonomy" id="3034016"/>
    <lineage>
        <taxon>Bacteria</taxon>
        <taxon>Pseudomonadati</taxon>
        <taxon>Spirochaetota</taxon>
        <taxon>Spirochaetia</taxon>
        <taxon>Spirochaetales</taxon>
        <taxon>Spirochaetaceae</taxon>
        <taxon>Candidatus Haliotispira</taxon>
    </lineage>
</organism>
<dbReference type="EMBL" id="CP123443">
    <property type="protein sequence ID" value="WGK69839.1"/>
    <property type="molecule type" value="Genomic_DNA"/>
</dbReference>
<dbReference type="PANTHER" id="PTHR22550">
    <property type="entry name" value="SPORE GERMINATION PROTEIN"/>
    <property type="match status" value="1"/>
</dbReference>
<name>A0ABY8MIJ5_9SPIO</name>
<feature type="transmembrane region" description="Helical" evidence="1">
    <location>
        <begin position="7"/>
        <end position="26"/>
    </location>
</feature>
<dbReference type="SMART" id="SM00327">
    <property type="entry name" value="VWA"/>
    <property type="match status" value="1"/>
</dbReference>
<dbReference type="InterPro" id="IPR050768">
    <property type="entry name" value="UPF0353/GerABKA_families"/>
</dbReference>
<gene>
    <name evidence="3" type="ORF">P0082_02970</name>
</gene>
<dbReference type="Gene3D" id="3.40.50.410">
    <property type="entry name" value="von Willebrand factor, type A domain"/>
    <property type="match status" value="1"/>
</dbReference>
<dbReference type="RefSeq" id="WP_326928034.1">
    <property type="nucleotide sequence ID" value="NZ_CP123443.1"/>
</dbReference>
<dbReference type="PANTHER" id="PTHR22550:SF14">
    <property type="entry name" value="VWFA DOMAIN-CONTAINING PROTEIN"/>
    <property type="match status" value="1"/>
</dbReference>
<accession>A0ABY8MIJ5</accession>
<evidence type="ECO:0000313" key="4">
    <source>
        <dbReference type="Proteomes" id="UP001228690"/>
    </source>
</evidence>
<reference evidence="3 4" key="1">
    <citation type="submission" date="2023-04" db="EMBL/GenBank/DDBJ databases">
        <title>Spirochaete genome identified in red abalone sample constitutes a novel genus.</title>
        <authorList>
            <person name="Sharma S.P."/>
            <person name="Purcell C.M."/>
            <person name="Hyde J.R."/>
            <person name="Severin A.J."/>
        </authorList>
    </citation>
    <scope>NUCLEOTIDE SEQUENCE [LARGE SCALE GENOMIC DNA]</scope>
    <source>
        <strain evidence="3 4">SP-2023</strain>
    </source>
</reference>
<feature type="domain" description="VWFA" evidence="2">
    <location>
        <begin position="90"/>
        <end position="287"/>
    </location>
</feature>
<evidence type="ECO:0000313" key="3">
    <source>
        <dbReference type="EMBL" id="WGK69839.1"/>
    </source>
</evidence>
<dbReference type="SUPFAM" id="SSF53300">
    <property type="entry name" value="vWA-like"/>
    <property type="match status" value="1"/>
</dbReference>
<evidence type="ECO:0000256" key="1">
    <source>
        <dbReference type="SAM" id="Phobius"/>
    </source>
</evidence>
<dbReference type="Proteomes" id="UP001228690">
    <property type="component" value="Chromosome"/>
</dbReference>
<keyword evidence="1" id="KW-0812">Transmembrane</keyword>
<protein>
    <submittedName>
        <fullName evidence="3">VWA domain-containing protein</fullName>
    </submittedName>
</protein>
<feature type="transmembrane region" description="Helical" evidence="1">
    <location>
        <begin position="304"/>
        <end position="328"/>
    </location>
</feature>
<keyword evidence="4" id="KW-1185">Reference proteome</keyword>
<dbReference type="InterPro" id="IPR036465">
    <property type="entry name" value="vWFA_dom_sf"/>
</dbReference>
<keyword evidence="1" id="KW-1133">Transmembrane helix</keyword>
<keyword evidence="1" id="KW-0472">Membrane</keyword>
<evidence type="ECO:0000259" key="2">
    <source>
        <dbReference type="PROSITE" id="PS50234"/>
    </source>
</evidence>
<dbReference type="PROSITE" id="PS50234">
    <property type="entry name" value="VWFA"/>
    <property type="match status" value="1"/>
</dbReference>
<proteinExistence type="predicted"/>
<sequence length="356" mass="40749">MSFLYPEYLWYSLFLLPYLAVLPLYYRKQLDVLHLLCRSNLNAKMRASYRKYFTLLATFFALFILFLVLALAKPLWGYNRKAEPRAKGLQIVFVLDISRSMLARDVVPSRLSRAIGLLGELHEIFEGDELGLVVFKGRAQTLVPLSHDRLVFPSLFPQLDTEILQTPGSNLAAALEEGITQFDNRSNTSQVIILLSDGESLSGDPSYIRQRLDNWDGTLMTIGVGTKEGAELLDQDDNIITNYHGLPVRSQLQEDVLLDLSHRTFGKYYPIQELSLGRKLQNELAPLTRGNHILKYNLRDRYQIFITLALFCFLIVATLKRFGFMGFYQFSKSEGLSVLRHGNPNSWDKPNGRNRF</sequence>
<feature type="transmembrane region" description="Helical" evidence="1">
    <location>
        <begin position="52"/>
        <end position="72"/>
    </location>
</feature>
<dbReference type="Pfam" id="PF13519">
    <property type="entry name" value="VWA_2"/>
    <property type="match status" value="1"/>
</dbReference>